<dbReference type="GO" id="GO:0005739">
    <property type="term" value="C:mitochondrion"/>
    <property type="evidence" value="ECO:0007669"/>
    <property type="project" value="TreeGrafter"/>
</dbReference>
<evidence type="ECO:0000256" key="2">
    <source>
        <dbReference type="ARBA" id="ARBA00020581"/>
    </source>
</evidence>
<keyword evidence="3" id="KW-0648">Protein biosynthesis</keyword>
<dbReference type="Gene3D" id="1.10.132.20">
    <property type="entry name" value="Ribosome-recycling factor"/>
    <property type="match status" value="1"/>
</dbReference>
<dbReference type="SUPFAM" id="SSF55194">
    <property type="entry name" value="Ribosome recycling factor, RRF"/>
    <property type="match status" value="1"/>
</dbReference>
<dbReference type="InterPro" id="IPR036191">
    <property type="entry name" value="RRF_sf"/>
</dbReference>
<protein>
    <recommendedName>
        <fullName evidence="2">Ribosome-recycling factor, mitochondrial</fullName>
    </recommendedName>
    <alternativeName>
        <fullName evidence="4">Ribosome-releasing factor, mitochondrial</fullName>
    </alternativeName>
</protein>
<dbReference type="GO" id="GO:0006412">
    <property type="term" value="P:translation"/>
    <property type="evidence" value="ECO:0007669"/>
    <property type="project" value="UniProtKB-KW"/>
</dbReference>
<dbReference type="Pfam" id="PF01765">
    <property type="entry name" value="RRF"/>
    <property type="match status" value="1"/>
</dbReference>
<feature type="domain" description="Ribosome recycling factor" evidence="5">
    <location>
        <begin position="84"/>
        <end position="243"/>
    </location>
</feature>
<dbReference type="PANTHER" id="PTHR20982:SF3">
    <property type="entry name" value="MITOCHONDRIAL RIBOSOME RECYCLING FACTOR PSEUDO 1"/>
    <property type="match status" value="1"/>
</dbReference>
<dbReference type="STRING" id="131310.A0A0N4ZMM8"/>
<keyword evidence="6" id="KW-1185">Reference proteome</keyword>
<sequence>MIRRCLLLSKSVNSLQNVTKITSSSIPINFLQIRDINLTIPVLKVKKGTKNKNVKEENFHIDPENTIVIDAQKEMDKIEKVLVDELSKHFSLQVDLRVFEDILVQLDDGTTKKMNHLGRVSCKSAHMVMINFSDNPSAISNAKIALQKSSLNVTPQQEGVVLHINIPRMTRERREKLANIAKTKIFNDYKNALNDIYVKADKKSTKISKTIDIAKNNRTSLLALKKLMENKGLAIVEAKQRALLNEVA</sequence>
<organism evidence="6 7">
    <name type="scientific">Parastrongyloides trichosuri</name>
    <name type="common">Possum-specific nematode worm</name>
    <dbReference type="NCBI Taxonomy" id="131310"/>
    <lineage>
        <taxon>Eukaryota</taxon>
        <taxon>Metazoa</taxon>
        <taxon>Ecdysozoa</taxon>
        <taxon>Nematoda</taxon>
        <taxon>Chromadorea</taxon>
        <taxon>Rhabditida</taxon>
        <taxon>Tylenchina</taxon>
        <taxon>Panagrolaimomorpha</taxon>
        <taxon>Strongyloidoidea</taxon>
        <taxon>Strongyloididae</taxon>
        <taxon>Parastrongyloides</taxon>
    </lineage>
</organism>
<reference evidence="7" key="1">
    <citation type="submission" date="2017-02" db="UniProtKB">
        <authorList>
            <consortium name="WormBaseParasite"/>
        </authorList>
    </citation>
    <scope>IDENTIFICATION</scope>
</reference>
<accession>A0A0N4ZMM8</accession>
<dbReference type="AlphaFoldDB" id="A0A0N4ZMM8"/>
<evidence type="ECO:0000259" key="5">
    <source>
        <dbReference type="Pfam" id="PF01765"/>
    </source>
</evidence>
<evidence type="ECO:0000256" key="3">
    <source>
        <dbReference type="ARBA" id="ARBA00022917"/>
    </source>
</evidence>
<dbReference type="PANTHER" id="PTHR20982">
    <property type="entry name" value="RIBOSOME RECYCLING FACTOR"/>
    <property type="match status" value="1"/>
</dbReference>
<proteinExistence type="inferred from homology"/>
<dbReference type="InterPro" id="IPR023584">
    <property type="entry name" value="Ribosome_recyc_fac_dom"/>
</dbReference>
<dbReference type="Proteomes" id="UP000038045">
    <property type="component" value="Unplaced"/>
</dbReference>
<name>A0A0N4ZMM8_PARTI</name>
<comment type="similarity">
    <text evidence="1">Belongs to the RRF family.</text>
</comment>
<evidence type="ECO:0000313" key="6">
    <source>
        <dbReference type="Proteomes" id="UP000038045"/>
    </source>
</evidence>
<dbReference type="WBParaSite" id="PTRK_0000979500.1">
    <property type="protein sequence ID" value="PTRK_0000979500.1"/>
    <property type="gene ID" value="PTRK_0000979500"/>
</dbReference>
<evidence type="ECO:0000256" key="4">
    <source>
        <dbReference type="ARBA" id="ARBA00033107"/>
    </source>
</evidence>
<dbReference type="GO" id="GO:0043023">
    <property type="term" value="F:ribosomal large subunit binding"/>
    <property type="evidence" value="ECO:0007669"/>
    <property type="project" value="TreeGrafter"/>
</dbReference>
<dbReference type="Gene3D" id="3.30.1360.40">
    <property type="match status" value="1"/>
</dbReference>
<evidence type="ECO:0000256" key="1">
    <source>
        <dbReference type="ARBA" id="ARBA00005912"/>
    </source>
</evidence>
<evidence type="ECO:0000313" key="7">
    <source>
        <dbReference type="WBParaSite" id="PTRK_0000979500.1"/>
    </source>
</evidence>
<dbReference type="InterPro" id="IPR002661">
    <property type="entry name" value="Ribosome_recyc_fac"/>
</dbReference>